<feature type="coiled-coil region" evidence="1">
    <location>
        <begin position="138"/>
        <end position="165"/>
    </location>
</feature>
<name>A0A4P7PR40_9FLAO</name>
<gene>
    <name evidence="2" type="ORF">GS03_00829</name>
</gene>
<accession>A0A4P7PR40</accession>
<dbReference type="EMBL" id="CP038810">
    <property type="protein sequence ID" value="QBZ97341.1"/>
    <property type="molecule type" value="Genomic_DNA"/>
</dbReference>
<reference evidence="2 3" key="1">
    <citation type="submission" date="2019-04" db="EMBL/GenBank/DDBJ databases">
        <title>Flavobacterium sp. GS03.</title>
        <authorList>
            <person name="Kim H."/>
        </authorList>
    </citation>
    <scope>NUCLEOTIDE SEQUENCE [LARGE SCALE GENOMIC DNA]</scope>
    <source>
        <strain evidence="2 3">GS03</strain>
    </source>
</reference>
<keyword evidence="1" id="KW-0175">Coiled coil</keyword>
<evidence type="ECO:0000313" key="2">
    <source>
        <dbReference type="EMBL" id="QBZ97341.1"/>
    </source>
</evidence>
<dbReference type="KEGG" id="fsn:GS03_00829"/>
<evidence type="ECO:0000313" key="3">
    <source>
        <dbReference type="Proteomes" id="UP000296862"/>
    </source>
</evidence>
<dbReference type="Proteomes" id="UP000296862">
    <property type="component" value="Chromosome"/>
</dbReference>
<evidence type="ECO:0000256" key="1">
    <source>
        <dbReference type="SAM" id="Coils"/>
    </source>
</evidence>
<protein>
    <submittedName>
        <fullName evidence="2">Uncharacterized protein</fullName>
    </submittedName>
</protein>
<proteinExistence type="predicted"/>
<sequence>MEEIGSFFETNSKKISEISSVEWKIALIKCEEHLDYRLKMKTLYGAHTAKNLGVDAKNYYMNFATDALLFGHWEWKDEFDLPQQLIRIIDSRISTVVKSYKLQKEKNNKKIEDGFFPETVEIDYRDVELDFYKLSSDINFDYEKAELFEEKIKEIEKEINSSNDENVGFLWECIKEGKKRNQISELMNMTPKQVDKIKEKLVSITKKIINHEI</sequence>
<organism evidence="2 3">
    <name type="scientific">Flavobacterium sangjuense</name>
    <dbReference type="NCBI Taxonomy" id="2518177"/>
    <lineage>
        <taxon>Bacteria</taxon>
        <taxon>Pseudomonadati</taxon>
        <taxon>Bacteroidota</taxon>
        <taxon>Flavobacteriia</taxon>
        <taxon>Flavobacteriales</taxon>
        <taxon>Flavobacteriaceae</taxon>
        <taxon>Flavobacterium</taxon>
    </lineage>
</organism>
<dbReference type="OrthoDB" id="677917at2"/>
<keyword evidence="3" id="KW-1185">Reference proteome</keyword>
<dbReference type="RefSeq" id="WP_136151307.1">
    <property type="nucleotide sequence ID" value="NZ_CP038810.1"/>
</dbReference>
<dbReference type="AlphaFoldDB" id="A0A4P7PR40"/>